<dbReference type="EMBL" id="VSRR010003188">
    <property type="protein sequence ID" value="MPC35050.1"/>
    <property type="molecule type" value="Genomic_DNA"/>
</dbReference>
<protein>
    <submittedName>
        <fullName evidence="2">Uncharacterized protein</fullName>
    </submittedName>
</protein>
<comment type="caution">
    <text evidence="2">The sequence shown here is derived from an EMBL/GenBank/DDBJ whole genome shotgun (WGS) entry which is preliminary data.</text>
</comment>
<proteinExistence type="predicted"/>
<reference evidence="2 3" key="1">
    <citation type="submission" date="2019-05" db="EMBL/GenBank/DDBJ databases">
        <title>Another draft genome of Portunus trituberculatus and its Hox gene families provides insights of decapod evolution.</title>
        <authorList>
            <person name="Jeong J.-H."/>
            <person name="Song I."/>
            <person name="Kim S."/>
            <person name="Choi T."/>
            <person name="Kim D."/>
            <person name="Ryu S."/>
            <person name="Kim W."/>
        </authorList>
    </citation>
    <scope>NUCLEOTIDE SEQUENCE [LARGE SCALE GENOMIC DNA]</scope>
    <source>
        <tissue evidence="2">Muscle</tissue>
    </source>
</reference>
<organism evidence="2 3">
    <name type="scientific">Portunus trituberculatus</name>
    <name type="common">Swimming crab</name>
    <name type="synonym">Neptunus trituberculatus</name>
    <dbReference type="NCBI Taxonomy" id="210409"/>
    <lineage>
        <taxon>Eukaryota</taxon>
        <taxon>Metazoa</taxon>
        <taxon>Ecdysozoa</taxon>
        <taxon>Arthropoda</taxon>
        <taxon>Crustacea</taxon>
        <taxon>Multicrustacea</taxon>
        <taxon>Malacostraca</taxon>
        <taxon>Eumalacostraca</taxon>
        <taxon>Eucarida</taxon>
        <taxon>Decapoda</taxon>
        <taxon>Pleocyemata</taxon>
        <taxon>Brachyura</taxon>
        <taxon>Eubrachyura</taxon>
        <taxon>Portunoidea</taxon>
        <taxon>Portunidae</taxon>
        <taxon>Portuninae</taxon>
        <taxon>Portunus</taxon>
    </lineage>
</organism>
<dbReference type="Proteomes" id="UP000324222">
    <property type="component" value="Unassembled WGS sequence"/>
</dbReference>
<gene>
    <name evidence="2" type="ORF">E2C01_028460</name>
</gene>
<accession>A0A5B7EKH6</accession>
<evidence type="ECO:0000256" key="1">
    <source>
        <dbReference type="SAM" id="MobiDB-lite"/>
    </source>
</evidence>
<evidence type="ECO:0000313" key="3">
    <source>
        <dbReference type="Proteomes" id="UP000324222"/>
    </source>
</evidence>
<sequence>MCAGKRPLRSDPLEDGRGSVVACLCPAPPCPVWSDAQGGMASDVTRPGREKRGRAYIYSRRLEGKPQCSQRRHKQSGEAGECEDPNY</sequence>
<name>A0A5B7EKH6_PORTR</name>
<feature type="region of interest" description="Disordered" evidence="1">
    <location>
        <begin position="63"/>
        <end position="87"/>
    </location>
</feature>
<evidence type="ECO:0000313" key="2">
    <source>
        <dbReference type="EMBL" id="MPC35050.1"/>
    </source>
</evidence>
<dbReference type="AlphaFoldDB" id="A0A5B7EKH6"/>
<keyword evidence="3" id="KW-1185">Reference proteome</keyword>